<organism evidence="3 4">
    <name type="scientific">Candidatus Roizmanbacteria bacterium RIFCSPHIGHO2_12_FULL_42_10</name>
    <dbReference type="NCBI Taxonomy" id="1802053"/>
    <lineage>
        <taxon>Bacteria</taxon>
        <taxon>Candidatus Roizmaniibacteriota</taxon>
    </lineage>
</organism>
<evidence type="ECO:0000259" key="2">
    <source>
        <dbReference type="PROSITE" id="PS51462"/>
    </source>
</evidence>
<dbReference type="EMBL" id="MGAD01000041">
    <property type="protein sequence ID" value="OGK37690.1"/>
    <property type="molecule type" value="Genomic_DNA"/>
</dbReference>
<sequence>MPTPLHKIYQFCPRCGARFAHHSPTLAKCETCGLEHYINPKPVVNVLLIEPDNEIFLIKRGQDPMKGKWALVGGFCDPNETFEQTAVREALEELNVKIEPDYLLGSVAKESIYNDIMYPILGVCVVAHITDGQPKAGDDAEDFIKISPTKALKTLPLIESTVFFLDTFTSAL</sequence>
<dbReference type="Gene3D" id="3.90.79.10">
    <property type="entry name" value="Nucleoside Triphosphate Pyrophosphohydrolase"/>
    <property type="match status" value="1"/>
</dbReference>
<evidence type="ECO:0000313" key="3">
    <source>
        <dbReference type="EMBL" id="OGK37690.1"/>
    </source>
</evidence>
<dbReference type="PANTHER" id="PTHR43736">
    <property type="entry name" value="ADP-RIBOSE PYROPHOSPHATASE"/>
    <property type="match status" value="1"/>
</dbReference>
<evidence type="ECO:0000256" key="1">
    <source>
        <dbReference type="ARBA" id="ARBA00022801"/>
    </source>
</evidence>
<accession>A0A1F7I2U0</accession>
<dbReference type="AlphaFoldDB" id="A0A1F7I2U0"/>
<dbReference type="InterPro" id="IPR000086">
    <property type="entry name" value="NUDIX_hydrolase_dom"/>
</dbReference>
<keyword evidence="1" id="KW-0378">Hydrolase</keyword>
<dbReference type="SUPFAM" id="SSF55811">
    <property type="entry name" value="Nudix"/>
    <property type="match status" value="1"/>
</dbReference>
<dbReference type="Proteomes" id="UP000178076">
    <property type="component" value="Unassembled WGS sequence"/>
</dbReference>
<dbReference type="PROSITE" id="PS51462">
    <property type="entry name" value="NUDIX"/>
    <property type="match status" value="1"/>
</dbReference>
<dbReference type="GO" id="GO:0016787">
    <property type="term" value="F:hydrolase activity"/>
    <property type="evidence" value="ECO:0007669"/>
    <property type="project" value="UniProtKB-KW"/>
</dbReference>
<dbReference type="Pfam" id="PF00293">
    <property type="entry name" value="NUDIX"/>
    <property type="match status" value="1"/>
</dbReference>
<gene>
    <name evidence="3" type="ORF">A3F32_02885</name>
</gene>
<feature type="domain" description="Nudix hydrolase" evidence="2">
    <location>
        <begin position="39"/>
        <end position="169"/>
    </location>
</feature>
<protein>
    <recommendedName>
        <fullName evidence="2">Nudix hydrolase domain-containing protein</fullName>
    </recommendedName>
</protein>
<dbReference type="InterPro" id="IPR015797">
    <property type="entry name" value="NUDIX_hydrolase-like_dom_sf"/>
</dbReference>
<name>A0A1F7I2U0_9BACT</name>
<proteinExistence type="predicted"/>
<evidence type="ECO:0000313" key="4">
    <source>
        <dbReference type="Proteomes" id="UP000178076"/>
    </source>
</evidence>
<comment type="caution">
    <text evidence="3">The sequence shown here is derived from an EMBL/GenBank/DDBJ whole genome shotgun (WGS) entry which is preliminary data.</text>
</comment>
<dbReference type="PROSITE" id="PS00893">
    <property type="entry name" value="NUDIX_BOX"/>
    <property type="match status" value="1"/>
</dbReference>
<reference evidence="3 4" key="1">
    <citation type="journal article" date="2016" name="Nat. Commun.">
        <title>Thousands of microbial genomes shed light on interconnected biogeochemical processes in an aquifer system.</title>
        <authorList>
            <person name="Anantharaman K."/>
            <person name="Brown C.T."/>
            <person name="Hug L.A."/>
            <person name="Sharon I."/>
            <person name="Castelle C.J."/>
            <person name="Probst A.J."/>
            <person name="Thomas B.C."/>
            <person name="Singh A."/>
            <person name="Wilkins M.J."/>
            <person name="Karaoz U."/>
            <person name="Brodie E.L."/>
            <person name="Williams K.H."/>
            <person name="Hubbard S.S."/>
            <person name="Banfield J.F."/>
        </authorList>
    </citation>
    <scope>NUCLEOTIDE SEQUENCE [LARGE SCALE GENOMIC DNA]</scope>
</reference>
<dbReference type="PANTHER" id="PTHR43736:SF1">
    <property type="entry name" value="DIHYDRONEOPTERIN TRIPHOSPHATE DIPHOSPHATASE"/>
    <property type="match status" value="1"/>
</dbReference>
<dbReference type="InterPro" id="IPR020084">
    <property type="entry name" value="NUDIX_hydrolase_CS"/>
</dbReference>